<evidence type="ECO:0000313" key="3">
    <source>
        <dbReference type="Proteomes" id="UP001175353"/>
    </source>
</evidence>
<feature type="compositionally biased region" description="Polar residues" evidence="1">
    <location>
        <begin position="282"/>
        <end position="301"/>
    </location>
</feature>
<reference evidence="2" key="1">
    <citation type="submission" date="2023-06" db="EMBL/GenBank/DDBJ databases">
        <title>Black Yeasts Isolated from many extreme environments.</title>
        <authorList>
            <person name="Coleine C."/>
            <person name="Stajich J.E."/>
            <person name="Selbmann L."/>
        </authorList>
    </citation>
    <scope>NUCLEOTIDE SEQUENCE</scope>
    <source>
        <strain evidence="2">CCFEE 5200</strain>
    </source>
</reference>
<feature type="region of interest" description="Disordered" evidence="1">
    <location>
        <begin position="251"/>
        <end position="324"/>
    </location>
</feature>
<dbReference type="AlphaFoldDB" id="A0AAN6KY47"/>
<proteinExistence type="predicted"/>
<feature type="region of interest" description="Disordered" evidence="1">
    <location>
        <begin position="492"/>
        <end position="511"/>
    </location>
</feature>
<name>A0AAN6KY47_9PEZI</name>
<gene>
    <name evidence="2" type="ORF">LTR91_002420</name>
</gene>
<keyword evidence="3" id="KW-1185">Reference proteome</keyword>
<accession>A0AAN6KY47</accession>
<evidence type="ECO:0000313" key="2">
    <source>
        <dbReference type="EMBL" id="KAK1010585.1"/>
    </source>
</evidence>
<sequence length="620" mass="67540">MISLFMRAKFRPAGLFRPVTSTWTASARNPPPGFCRGDPVATSSFVRPTFRFRRRTNLNLRPVQRGAPPPHPIDSRTYTHAAIDILQKLRRTPSESAPSAVVCCTSQSGRGRRERTMDDLGGQEPFASDEDANLENTSTKVMTLEDIVASFDWASSSYANAETFYPLSYDWGATLEQPDATTYQPEQSTVPEYNELEFGFPTNTVDQSPDPADAQQDSDWEAHLLEVQRFINEPDTFQEAEVDANRSMLNMPSLSYGGGEDLDNPQHGFSAGGDQVGGLNDWLTSSESPSRVQSEPSPTKYTSDRENARGSSRRKRGSGDDLMAPMKRRRAAFNQSPAANTPSASNLPSVVYNFSLPAQTPEQSTSHQAPVVPAMTTANGSANVTNLGFPLGNQSTHMPMLGTASAGPASLVMPPSTGNIVINNGGTLFAYPGSHVTPSGKTRINAYNFGFKDGPDDTRVDDQRDGCRALYARGGSQGNLKRRFATLRKQATTPSMYPSTDDTGTTPTANSTGVSIPPVSYYDTTSYLPVPKKVSKLHPVALFDIGRDIVNFPTQEDRGLLAQAVQWAVRTGDMTATTDDIQGLAQHHGWMYPADAGTDQWDQRGRTRMMVILRAAGWAV</sequence>
<feature type="region of interest" description="Disordered" evidence="1">
    <location>
        <begin position="97"/>
        <end position="130"/>
    </location>
</feature>
<organism evidence="2 3">
    <name type="scientific">Friedmanniomyces endolithicus</name>
    <dbReference type="NCBI Taxonomy" id="329885"/>
    <lineage>
        <taxon>Eukaryota</taxon>
        <taxon>Fungi</taxon>
        <taxon>Dikarya</taxon>
        <taxon>Ascomycota</taxon>
        <taxon>Pezizomycotina</taxon>
        <taxon>Dothideomycetes</taxon>
        <taxon>Dothideomycetidae</taxon>
        <taxon>Mycosphaerellales</taxon>
        <taxon>Teratosphaeriaceae</taxon>
        <taxon>Friedmanniomyces</taxon>
    </lineage>
</organism>
<protein>
    <submittedName>
        <fullName evidence="2">Uncharacterized protein</fullName>
    </submittedName>
</protein>
<comment type="caution">
    <text evidence="2">The sequence shown here is derived from an EMBL/GenBank/DDBJ whole genome shotgun (WGS) entry which is preliminary data.</text>
</comment>
<evidence type="ECO:0000256" key="1">
    <source>
        <dbReference type="SAM" id="MobiDB-lite"/>
    </source>
</evidence>
<dbReference type="EMBL" id="JAUJLE010000011">
    <property type="protein sequence ID" value="KAK1010585.1"/>
    <property type="molecule type" value="Genomic_DNA"/>
</dbReference>
<dbReference type="Proteomes" id="UP001175353">
    <property type="component" value="Unassembled WGS sequence"/>
</dbReference>